<dbReference type="GO" id="GO:0016168">
    <property type="term" value="F:chlorophyll binding"/>
    <property type="evidence" value="ECO:0007669"/>
    <property type="project" value="UniProtKB-KW"/>
</dbReference>
<dbReference type="Gene3D" id="1.10.3460.10">
    <property type="entry name" value="Chlorophyll a/b binding protein domain"/>
    <property type="match status" value="1"/>
</dbReference>
<dbReference type="PANTHER" id="PTHR21649">
    <property type="entry name" value="CHLOROPHYLL A/B BINDING PROTEIN"/>
    <property type="match status" value="1"/>
</dbReference>
<evidence type="ECO:0000313" key="1">
    <source>
        <dbReference type="EMBL" id="KAK7248682.1"/>
    </source>
</evidence>
<dbReference type="InterPro" id="IPR022796">
    <property type="entry name" value="Chloroa_b-bind"/>
</dbReference>
<dbReference type="EMBL" id="JBBJCI010000087">
    <property type="protein sequence ID" value="KAK7248682.1"/>
    <property type="molecule type" value="Genomic_DNA"/>
</dbReference>
<dbReference type="Pfam" id="PF00504">
    <property type="entry name" value="Chloroa_b-bind"/>
    <property type="match status" value="1"/>
</dbReference>
<organism evidence="1 2">
    <name type="scientific">Aureococcus anophagefferens</name>
    <name type="common">Harmful bloom alga</name>
    <dbReference type="NCBI Taxonomy" id="44056"/>
    <lineage>
        <taxon>Eukaryota</taxon>
        <taxon>Sar</taxon>
        <taxon>Stramenopiles</taxon>
        <taxon>Ochrophyta</taxon>
        <taxon>Pelagophyceae</taxon>
        <taxon>Pelagomonadales</taxon>
        <taxon>Pelagomonadaceae</taxon>
        <taxon>Aureococcus</taxon>
    </lineage>
</organism>
<dbReference type="GO" id="GO:0009507">
    <property type="term" value="C:chloroplast"/>
    <property type="evidence" value="ECO:0007669"/>
    <property type="project" value="UniProtKB-SubCell"/>
</dbReference>
<gene>
    <name evidence="1" type="ORF">SO694_00040153</name>
</gene>
<dbReference type="KEGG" id="aaf:AURANDRAFT_77816"/>
<name>A0ABR1G5T9_AURAN</name>
<dbReference type="Proteomes" id="UP001363151">
    <property type="component" value="Unassembled WGS sequence"/>
</dbReference>
<proteinExistence type="predicted"/>
<reference evidence="1 2" key="1">
    <citation type="submission" date="2024-03" db="EMBL/GenBank/DDBJ databases">
        <title>Aureococcus anophagefferens CCMP1851 and Kratosvirus quantuckense: Draft genome of a second virus-susceptible host strain in the model system.</title>
        <authorList>
            <person name="Chase E."/>
            <person name="Truchon A.R."/>
            <person name="Schepens W."/>
            <person name="Wilhelm S.W."/>
        </authorList>
    </citation>
    <scope>NUCLEOTIDE SEQUENCE [LARGE SCALE GENOMIC DNA]</scope>
    <source>
        <strain evidence="1 2">CCMP1851</strain>
    </source>
</reference>
<evidence type="ECO:0000313" key="2">
    <source>
        <dbReference type="Proteomes" id="UP001363151"/>
    </source>
</evidence>
<accession>A0ABR1G5T9</accession>
<dbReference type="SUPFAM" id="SSF103511">
    <property type="entry name" value="Chlorophyll a-b binding protein"/>
    <property type="match status" value="1"/>
</dbReference>
<dbReference type="GO" id="GO:0009765">
    <property type="term" value="P:photosynthesis, light harvesting"/>
    <property type="evidence" value="ECO:0007669"/>
    <property type="project" value="InterPro"/>
</dbReference>
<sequence length="257" mass="27668">MNKLILALSLTGASAFVAPTTTSAPMTQVQETKADLVALQESLPGPPGYWDPLSLAGSTILSQWGLTTEEENIGWWRHAEIKHGRVAMAGFLGFVAQCTPLVSGEHGTLPYRGYVAGVTPQEQWDNIPLLAKLQIFIAIGMLESYGEGAGSPEGYVHYTKGGQPGYYPDIKGRVAGQIQLNLYDPFQFGFRSASPEAKARGLKAELLNGRAAMMGLFGLLSESSVPGSVPFLSKIEGFPHYSGNVMIPFEHDFSLFA</sequence>
<keyword evidence="2" id="KW-1185">Reference proteome</keyword>
<dbReference type="InterPro" id="IPR001344">
    <property type="entry name" value="Chloro_AB-bd_pln"/>
</dbReference>
<comment type="caution">
    <text evidence="1">The sequence shown here is derived from an EMBL/GenBank/DDBJ whole genome shotgun (WGS) entry which is preliminary data.</text>
</comment>
<dbReference type="GO" id="GO:0016020">
    <property type="term" value="C:membrane"/>
    <property type="evidence" value="ECO:0007669"/>
    <property type="project" value="InterPro"/>
</dbReference>
<protein>
    <submittedName>
        <fullName evidence="1">Chlorophyll A-B binding protein</fullName>
    </submittedName>
</protein>